<protein>
    <submittedName>
        <fullName evidence="2">Uncharacterized protein</fullName>
    </submittedName>
</protein>
<dbReference type="AlphaFoldDB" id="A0A922IFD3"/>
<gene>
    <name evidence="2" type="ORF">DERF_003799</name>
</gene>
<evidence type="ECO:0000256" key="1">
    <source>
        <dbReference type="SAM" id="MobiDB-lite"/>
    </source>
</evidence>
<keyword evidence="3" id="KW-1185">Reference proteome</keyword>
<organism evidence="2 3">
    <name type="scientific">Dermatophagoides farinae</name>
    <name type="common">American house dust mite</name>
    <dbReference type="NCBI Taxonomy" id="6954"/>
    <lineage>
        <taxon>Eukaryota</taxon>
        <taxon>Metazoa</taxon>
        <taxon>Ecdysozoa</taxon>
        <taxon>Arthropoda</taxon>
        <taxon>Chelicerata</taxon>
        <taxon>Arachnida</taxon>
        <taxon>Acari</taxon>
        <taxon>Acariformes</taxon>
        <taxon>Sarcoptiformes</taxon>
        <taxon>Astigmata</taxon>
        <taxon>Psoroptidia</taxon>
        <taxon>Analgoidea</taxon>
        <taxon>Pyroglyphidae</taxon>
        <taxon>Dermatophagoidinae</taxon>
        <taxon>Dermatophagoides</taxon>
    </lineage>
</organism>
<reference evidence="2" key="2">
    <citation type="journal article" date="2022" name="Res Sq">
        <title>Comparative Genomics Reveals Insights into the Divergent Evolution of Astigmatic Mites and Household Pest Adaptations.</title>
        <authorList>
            <person name="Xiong Q."/>
            <person name="Wan A.T.-Y."/>
            <person name="Liu X.-Y."/>
            <person name="Fung C.S.-H."/>
            <person name="Xiao X."/>
            <person name="Malainual N."/>
            <person name="Hou J."/>
            <person name="Wang L."/>
            <person name="Wang M."/>
            <person name="Yang K."/>
            <person name="Cui Y."/>
            <person name="Leung E."/>
            <person name="Nong W."/>
            <person name="Shin S.-K."/>
            <person name="Au S."/>
            <person name="Jeong K.Y."/>
            <person name="Chew F.T."/>
            <person name="Hui J."/>
            <person name="Leung T.F."/>
            <person name="Tungtrongchitr A."/>
            <person name="Zhong N."/>
            <person name="Liu Z."/>
            <person name="Tsui S."/>
        </authorList>
    </citation>
    <scope>NUCLEOTIDE SEQUENCE</scope>
    <source>
        <strain evidence="2">Derf</strain>
        <tissue evidence="2">Whole organism</tissue>
    </source>
</reference>
<sequence>MIDELKSSRTSESSLSSSSSSSSVTMTRSDSSSFCGKRLKPPYRLLSERDDDLRFFVDDFNTSLKRIRSLFFNEERKVSFLFNKFTVVDNNIEQNRNVDDV</sequence>
<feature type="region of interest" description="Disordered" evidence="1">
    <location>
        <begin position="1"/>
        <end position="39"/>
    </location>
</feature>
<evidence type="ECO:0000313" key="3">
    <source>
        <dbReference type="Proteomes" id="UP000790347"/>
    </source>
</evidence>
<feature type="compositionally biased region" description="Low complexity" evidence="1">
    <location>
        <begin position="10"/>
        <end position="33"/>
    </location>
</feature>
<evidence type="ECO:0000313" key="2">
    <source>
        <dbReference type="EMBL" id="KAH9529948.1"/>
    </source>
</evidence>
<proteinExistence type="predicted"/>
<reference evidence="2" key="1">
    <citation type="submission" date="2013-05" db="EMBL/GenBank/DDBJ databases">
        <authorList>
            <person name="Yim A.K.Y."/>
            <person name="Chan T.F."/>
            <person name="Ji K.M."/>
            <person name="Liu X.Y."/>
            <person name="Zhou J.W."/>
            <person name="Li R.Q."/>
            <person name="Yang K.Y."/>
            <person name="Li J."/>
            <person name="Li M."/>
            <person name="Law P.T.W."/>
            <person name="Wu Y.L."/>
            <person name="Cai Z.L."/>
            <person name="Qin H."/>
            <person name="Bao Y."/>
            <person name="Leung R.K.K."/>
            <person name="Ng P.K.S."/>
            <person name="Zou J."/>
            <person name="Zhong X.J."/>
            <person name="Ran P.X."/>
            <person name="Zhong N.S."/>
            <person name="Liu Z.G."/>
            <person name="Tsui S.K.W."/>
        </authorList>
    </citation>
    <scope>NUCLEOTIDE SEQUENCE</scope>
    <source>
        <strain evidence="2">Derf</strain>
        <tissue evidence="2">Whole organism</tissue>
    </source>
</reference>
<dbReference type="Proteomes" id="UP000790347">
    <property type="component" value="Unassembled WGS sequence"/>
</dbReference>
<comment type="caution">
    <text evidence="2">The sequence shown here is derived from an EMBL/GenBank/DDBJ whole genome shotgun (WGS) entry which is preliminary data.</text>
</comment>
<name>A0A922IFD3_DERFA</name>
<dbReference type="EMBL" id="ASGP02000001">
    <property type="protein sequence ID" value="KAH9529948.1"/>
    <property type="molecule type" value="Genomic_DNA"/>
</dbReference>
<accession>A0A922IFD3</accession>